<gene>
    <name evidence="4 9" type="primary">truA</name>
    <name evidence="9" type="ORF">DAMNIGENAA_14290</name>
</gene>
<comment type="subunit">
    <text evidence="4">Homodimer.</text>
</comment>
<dbReference type="InterPro" id="IPR020097">
    <property type="entry name" value="PsdUridine_synth_TruA_a/b_dom"/>
</dbReference>
<dbReference type="PIRSF" id="PIRSF001430">
    <property type="entry name" value="tRNA_psdUrid_synth"/>
    <property type="match status" value="1"/>
</dbReference>
<organism evidence="9 10">
    <name type="scientific">Desulforhabdus amnigena</name>
    <dbReference type="NCBI Taxonomy" id="40218"/>
    <lineage>
        <taxon>Bacteria</taxon>
        <taxon>Pseudomonadati</taxon>
        <taxon>Thermodesulfobacteriota</taxon>
        <taxon>Syntrophobacteria</taxon>
        <taxon>Syntrophobacterales</taxon>
        <taxon>Syntrophobacteraceae</taxon>
        <taxon>Desulforhabdus</taxon>
    </lineage>
</organism>
<dbReference type="Pfam" id="PF01416">
    <property type="entry name" value="PseudoU_synth_1"/>
    <property type="match status" value="2"/>
</dbReference>
<proteinExistence type="inferred from homology"/>
<dbReference type="GO" id="GO:0003723">
    <property type="term" value="F:RNA binding"/>
    <property type="evidence" value="ECO:0007669"/>
    <property type="project" value="InterPro"/>
</dbReference>
<feature type="active site" description="Nucleophile" evidence="4 5">
    <location>
        <position position="22"/>
    </location>
</feature>
<dbReference type="GO" id="GO:0031119">
    <property type="term" value="P:tRNA pseudouridine synthesis"/>
    <property type="evidence" value="ECO:0007669"/>
    <property type="project" value="UniProtKB-UniRule"/>
</dbReference>
<dbReference type="PANTHER" id="PTHR11142">
    <property type="entry name" value="PSEUDOURIDYLATE SYNTHASE"/>
    <property type="match status" value="1"/>
</dbReference>
<evidence type="ECO:0000256" key="6">
    <source>
        <dbReference type="PIRSR" id="PIRSR001430-2"/>
    </source>
</evidence>
<evidence type="ECO:0000256" key="3">
    <source>
        <dbReference type="ARBA" id="ARBA00023235"/>
    </source>
</evidence>
<dbReference type="Proteomes" id="UP001144372">
    <property type="component" value="Unassembled WGS sequence"/>
</dbReference>
<protein>
    <recommendedName>
        <fullName evidence="4">tRNA pseudouridine synthase A</fullName>
        <ecNumber evidence="4">5.4.99.12</ecNumber>
    </recommendedName>
    <alternativeName>
        <fullName evidence="4">tRNA pseudouridine(38-40) synthase</fullName>
    </alternativeName>
    <alternativeName>
        <fullName evidence="4">tRNA pseudouridylate synthase I</fullName>
    </alternativeName>
    <alternativeName>
        <fullName evidence="4">tRNA-uridine isomerase I</fullName>
    </alternativeName>
</protein>
<feature type="domain" description="Pseudouridine synthase I TruA alpha/beta" evidence="8">
    <location>
        <begin position="116"/>
        <end position="216"/>
    </location>
</feature>
<dbReference type="SUPFAM" id="SSF55120">
    <property type="entry name" value="Pseudouridine synthase"/>
    <property type="match status" value="1"/>
</dbReference>
<dbReference type="NCBIfam" id="TIGR00071">
    <property type="entry name" value="hisT_truA"/>
    <property type="match status" value="1"/>
</dbReference>
<comment type="caution">
    <text evidence="9">The sequence shown here is derived from an EMBL/GenBank/DDBJ whole genome shotgun (WGS) entry which is preliminary data.</text>
</comment>
<keyword evidence="2 4" id="KW-0819">tRNA processing</keyword>
<dbReference type="InterPro" id="IPR020103">
    <property type="entry name" value="PsdUridine_synth_cat_dom_sf"/>
</dbReference>
<dbReference type="Gene3D" id="3.30.70.580">
    <property type="entry name" value="Pseudouridine synthase I, catalytic domain, N-terminal subdomain"/>
    <property type="match status" value="1"/>
</dbReference>
<evidence type="ECO:0000256" key="2">
    <source>
        <dbReference type="ARBA" id="ARBA00022694"/>
    </source>
</evidence>
<dbReference type="CDD" id="cd02570">
    <property type="entry name" value="PseudoU_synth_EcTruA"/>
    <property type="match status" value="1"/>
</dbReference>
<dbReference type="AlphaFoldDB" id="A0A9W6FTS1"/>
<sequence>MESQLEVMLGGAIGVRASGRTDAGVHARGQVVNFYSRTALRVEEIHRGLNSLLPPDIVVLHVEEVPDSFHARFSAVSKTYEYHILNRVVPSALERGFAWHIRRTLSVEPVLECLEMLRGCHDFSAFMGAGSSVNSTERHIYRAELEHRAADLLVFVFEANGFLRHMVRNLVGTLVEVGVGKRTPHEFSSIMVSRNRCRAGMTAPAHGLYLIAVHYESDDRSL</sequence>
<comment type="similarity">
    <text evidence="1 4 7">Belongs to the tRNA pseudouridine synthase TruA family.</text>
</comment>
<evidence type="ECO:0000256" key="5">
    <source>
        <dbReference type="PIRSR" id="PIRSR001430-1"/>
    </source>
</evidence>
<dbReference type="InterPro" id="IPR020094">
    <property type="entry name" value="TruA/RsuA/RluB/E/F_N"/>
</dbReference>
<evidence type="ECO:0000259" key="8">
    <source>
        <dbReference type="Pfam" id="PF01416"/>
    </source>
</evidence>
<accession>A0A9W6FTS1</accession>
<dbReference type="Gene3D" id="3.30.70.660">
    <property type="entry name" value="Pseudouridine synthase I, catalytic domain, C-terminal subdomain"/>
    <property type="match status" value="1"/>
</dbReference>
<dbReference type="PANTHER" id="PTHR11142:SF0">
    <property type="entry name" value="TRNA PSEUDOURIDINE SYNTHASE-LIKE 1"/>
    <property type="match status" value="1"/>
</dbReference>
<dbReference type="InterPro" id="IPR001406">
    <property type="entry name" value="PsdUridine_synth_TruA"/>
</dbReference>
<evidence type="ECO:0000313" key="9">
    <source>
        <dbReference type="EMBL" id="GLI33996.1"/>
    </source>
</evidence>
<dbReference type="InterPro" id="IPR020095">
    <property type="entry name" value="PsdUridine_synth_TruA_C"/>
</dbReference>
<keyword evidence="10" id="KW-1185">Reference proteome</keyword>
<dbReference type="EMBL" id="BSDR01000001">
    <property type="protein sequence ID" value="GLI33996.1"/>
    <property type="molecule type" value="Genomic_DNA"/>
</dbReference>
<keyword evidence="3 4" id="KW-0413">Isomerase</keyword>
<feature type="domain" description="Pseudouridine synthase I TruA alpha/beta" evidence="8">
    <location>
        <begin position="13"/>
        <end position="73"/>
    </location>
</feature>
<dbReference type="EC" id="5.4.99.12" evidence="4"/>
<dbReference type="HAMAP" id="MF_00171">
    <property type="entry name" value="TruA"/>
    <property type="match status" value="1"/>
</dbReference>
<evidence type="ECO:0000256" key="7">
    <source>
        <dbReference type="RuleBase" id="RU003792"/>
    </source>
</evidence>
<evidence type="ECO:0000256" key="4">
    <source>
        <dbReference type="HAMAP-Rule" id="MF_00171"/>
    </source>
</evidence>
<feature type="binding site" evidence="4 6">
    <location>
        <position position="80"/>
    </location>
    <ligand>
        <name>substrate</name>
    </ligand>
</feature>
<reference evidence="9" key="1">
    <citation type="submission" date="2022-12" db="EMBL/GenBank/DDBJ databases">
        <title>Reference genome sequencing for broad-spectrum identification of bacterial and archaeal isolates by mass spectrometry.</title>
        <authorList>
            <person name="Sekiguchi Y."/>
            <person name="Tourlousse D.M."/>
        </authorList>
    </citation>
    <scope>NUCLEOTIDE SEQUENCE</scope>
    <source>
        <strain evidence="9">ASRB1</strain>
    </source>
</reference>
<dbReference type="GO" id="GO:0160147">
    <property type="term" value="F:tRNA pseudouridine(38-40) synthase activity"/>
    <property type="evidence" value="ECO:0007669"/>
    <property type="project" value="UniProtKB-EC"/>
</dbReference>
<comment type="caution">
    <text evidence="4">Lacks conserved residue(s) required for the propagation of feature annotation.</text>
</comment>
<evidence type="ECO:0000313" key="10">
    <source>
        <dbReference type="Proteomes" id="UP001144372"/>
    </source>
</evidence>
<comment type="function">
    <text evidence="4">Formation of pseudouridine at positions 38, 39 and 40 in the anticodon stem and loop of transfer RNAs.</text>
</comment>
<comment type="catalytic activity">
    <reaction evidence="4 7">
        <text>uridine(38/39/40) in tRNA = pseudouridine(38/39/40) in tRNA</text>
        <dbReference type="Rhea" id="RHEA:22376"/>
        <dbReference type="Rhea" id="RHEA-COMP:10085"/>
        <dbReference type="Rhea" id="RHEA-COMP:10087"/>
        <dbReference type="ChEBI" id="CHEBI:65314"/>
        <dbReference type="ChEBI" id="CHEBI:65315"/>
        <dbReference type="EC" id="5.4.99.12"/>
    </reaction>
</comment>
<name>A0A9W6FTS1_9BACT</name>
<evidence type="ECO:0000256" key="1">
    <source>
        <dbReference type="ARBA" id="ARBA00009375"/>
    </source>
</evidence>